<proteinExistence type="predicted"/>
<dbReference type="Proteomes" id="UP000186940">
    <property type="component" value="Unassembled WGS sequence"/>
</dbReference>
<protein>
    <submittedName>
        <fullName evidence="1">Uncharacterized protein</fullName>
    </submittedName>
</protein>
<keyword evidence="2" id="KW-1185">Reference proteome</keyword>
<sequence length="211" mass="24298">MPDLIREVAERVFAREFNNSTCVFREEDGERAPRFLLTPTAAKCNRIFVVGTLTEREDIGTDLEYWRGRVVDPTGGFTIYAGQYQEEVMERLASIEVPKWVAVIGKPNVREREVNGVINTYTSLRPEYIEVVDAVTRDLWVIDAARATIDRIRRMKNPVGLDAETLRNIEHAKDYYEFIDLEYYKEMVIEALKSLKDRGTGIETIDLSAKI</sequence>
<evidence type="ECO:0000313" key="1">
    <source>
        <dbReference type="EMBL" id="OFV67576.1"/>
    </source>
</evidence>
<organism evidence="1 2">
    <name type="scientific">Candidatus Syntropharchaeum caldarium</name>
    <dbReference type="NCBI Taxonomy" id="1838285"/>
    <lineage>
        <taxon>Archaea</taxon>
        <taxon>Methanobacteriati</taxon>
        <taxon>Methanobacteriota</taxon>
        <taxon>Stenosarchaea group</taxon>
        <taxon>Methanomicrobia</taxon>
        <taxon>Methanosarcinales</taxon>
        <taxon>ANME-2 cluster</taxon>
        <taxon>Candidatus Syntropharchaeum</taxon>
    </lineage>
</organism>
<dbReference type="PATRIC" id="fig|1838285.3.peg.1517"/>
<dbReference type="AlphaFoldDB" id="A0A1F2PAC8"/>
<dbReference type="EMBL" id="LYOS01000004">
    <property type="protein sequence ID" value="OFV67576.1"/>
    <property type="molecule type" value="Genomic_DNA"/>
</dbReference>
<evidence type="ECO:0000313" key="2">
    <source>
        <dbReference type="Proteomes" id="UP000186940"/>
    </source>
</evidence>
<name>A0A1F2PAC8_9EURY</name>
<dbReference type="STRING" id="1838285.SCAL_001494"/>
<gene>
    <name evidence="1" type="ORF">SCAL_001494</name>
</gene>
<reference evidence="1" key="1">
    <citation type="submission" date="2016-05" db="EMBL/GenBank/DDBJ databases">
        <title>Microbial consortia oxidize butane by reversing methanogenesis.</title>
        <authorList>
            <person name="Laso-Perez R."/>
            <person name="Richter M."/>
            <person name="Wegener G."/>
            <person name="Musat F."/>
        </authorList>
    </citation>
    <scope>NUCLEOTIDE SEQUENCE [LARGE SCALE GENOMIC DNA]</scope>
    <source>
        <strain evidence="1">BOX2</strain>
    </source>
</reference>
<comment type="caution">
    <text evidence="1">The sequence shown here is derived from an EMBL/GenBank/DDBJ whole genome shotgun (WGS) entry which is preliminary data.</text>
</comment>
<accession>A0A1F2PAC8</accession>